<keyword evidence="2" id="KW-0808">Transferase</keyword>
<name>A0A1F6C718_HANXR</name>
<dbReference type="CDD" id="cd03801">
    <property type="entry name" value="GT4_PimA-like"/>
    <property type="match status" value="1"/>
</dbReference>
<organism evidence="4 5">
    <name type="scientific">Handelsmanbacteria sp. (strain RIFCSPLOWO2_12_FULL_64_10)</name>
    <dbReference type="NCBI Taxonomy" id="1817868"/>
    <lineage>
        <taxon>Bacteria</taxon>
        <taxon>Candidatus Handelsmaniibacteriota</taxon>
    </lineage>
</organism>
<sequence length="423" mass="46238">MNVLFWNDTLEVGGGETWALRAALRLQERGHGVAFACPSGSWTESQAVRRGIAHFDYFFEPAFCAHLLWQAETFLRAHAVDAILCTVMGNRTEAALLSGLIRRVGRGAVLLRMGAAPWAGLSTAHLGYGMEDVVRGTLVNSAFLKRQVLSRFPAISPERVEVLHNGVDTTALDPARCAPRGEVRRELGISEEALLVTAVGRLAAVKNYPLLLRAFARAHRALPGIALAVVGEGEELAALKALSAELDIADRVRFTGFREDVPEVLRASDLFVHASLMEGLPNAVLEAMAMGRPVVATDAGGVPELVAHGETGLLTPSGDEEALTKALLRLLSAPEMRRGMGDAGRRRARQRFDQDAQVLKLETYLERMGGWRAEMTRPRFPLPSGMGIPPQPPEMFFPRRCHRRYPFRALARKEQKVAKTASG</sequence>
<feature type="domain" description="Glycosyl transferase family 1" evidence="3">
    <location>
        <begin position="182"/>
        <end position="347"/>
    </location>
</feature>
<dbReference type="EMBL" id="MFKF01000391">
    <property type="protein sequence ID" value="OGG44934.1"/>
    <property type="molecule type" value="Genomic_DNA"/>
</dbReference>
<comment type="caution">
    <text evidence="4">The sequence shown here is derived from an EMBL/GenBank/DDBJ whole genome shotgun (WGS) entry which is preliminary data.</text>
</comment>
<proteinExistence type="predicted"/>
<dbReference type="PANTHER" id="PTHR12526">
    <property type="entry name" value="GLYCOSYLTRANSFERASE"/>
    <property type="match status" value="1"/>
</dbReference>
<dbReference type="Proteomes" id="UP000178606">
    <property type="component" value="Unassembled WGS sequence"/>
</dbReference>
<evidence type="ECO:0000313" key="4">
    <source>
        <dbReference type="EMBL" id="OGG44934.1"/>
    </source>
</evidence>
<dbReference type="GO" id="GO:0016757">
    <property type="term" value="F:glycosyltransferase activity"/>
    <property type="evidence" value="ECO:0007669"/>
    <property type="project" value="UniProtKB-KW"/>
</dbReference>
<dbReference type="SUPFAM" id="SSF53756">
    <property type="entry name" value="UDP-Glycosyltransferase/glycogen phosphorylase"/>
    <property type="match status" value="1"/>
</dbReference>
<dbReference type="InterPro" id="IPR001296">
    <property type="entry name" value="Glyco_trans_1"/>
</dbReference>
<gene>
    <name evidence="4" type="ORF">A3F84_05725</name>
</gene>
<dbReference type="Pfam" id="PF00534">
    <property type="entry name" value="Glycos_transf_1"/>
    <property type="match status" value="1"/>
</dbReference>
<accession>A0A1F6C718</accession>
<keyword evidence="1" id="KW-0328">Glycosyltransferase</keyword>
<reference evidence="4 5" key="1">
    <citation type="journal article" date="2016" name="Nat. Commun.">
        <title>Thousands of microbial genomes shed light on interconnected biogeochemical processes in an aquifer system.</title>
        <authorList>
            <person name="Anantharaman K."/>
            <person name="Brown C.T."/>
            <person name="Hug L.A."/>
            <person name="Sharon I."/>
            <person name="Castelle C.J."/>
            <person name="Probst A.J."/>
            <person name="Thomas B.C."/>
            <person name="Singh A."/>
            <person name="Wilkins M.J."/>
            <person name="Karaoz U."/>
            <person name="Brodie E.L."/>
            <person name="Williams K.H."/>
            <person name="Hubbard S.S."/>
            <person name="Banfield J.F."/>
        </authorList>
    </citation>
    <scope>NUCLEOTIDE SEQUENCE [LARGE SCALE GENOMIC DNA]</scope>
    <source>
        <strain evidence="5">RIFCSPLOWO2_12_FULL_64_10</strain>
    </source>
</reference>
<dbReference type="AlphaFoldDB" id="A0A1F6C718"/>
<dbReference type="Gene3D" id="3.40.50.2000">
    <property type="entry name" value="Glycogen Phosphorylase B"/>
    <property type="match status" value="2"/>
</dbReference>
<evidence type="ECO:0000259" key="3">
    <source>
        <dbReference type="Pfam" id="PF00534"/>
    </source>
</evidence>
<dbReference type="PANTHER" id="PTHR12526:SF510">
    <property type="entry name" value="D-INOSITOL 3-PHOSPHATE GLYCOSYLTRANSFERASE"/>
    <property type="match status" value="1"/>
</dbReference>
<evidence type="ECO:0000313" key="5">
    <source>
        <dbReference type="Proteomes" id="UP000178606"/>
    </source>
</evidence>
<evidence type="ECO:0000256" key="2">
    <source>
        <dbReference type="ARBA" id="ARBA00022679"/>
    </source>
</evidence>
<protein>
    <recommendedName>
        <fullName evidence="3">Glycosyl transferase family 1 domain-containing protein</fullName>
    </recommendedName>
</protein>
<evidence type="ECO:0000256" key="1">
    <source>
        <dbReference type="ARBA" id="ARBA00022676"/>
    </source>
</evidence>